<comment type="caution">
    <text evidence="1">The sequence shown here is derived from an EMBL/GenBank/DDBJ whole genome shotgun (WGS) entry which is preliminary data.</text>
</comment>
<proteinExistence type="predicted"/>
<protein>
    <submittedName>
        <fullName evidence="1">Uncharacterized protein</fullName>
    </submittedName>
</protein>
<dbReference type="EMBL" id="JAINUG010000200">
    <property type="protein sequence ID" value="KAJ8388153.1"/>
    <property type="molecule type" value="Genomic_DNA"/>
</dbReference>
<organism evidence="1 2">
    <name type="scientific">Aldrovandia affinis</name>
    <dbReference type="NCBI Taxonomy" id="143900"/>
    <lineage>
        <taxon>Eukaryota</taxon>
        <taxon>Metazoa</taxon>
        <taxon>Chordata</taxon>
        <taxon>Craniata</taxon>
        <taxon>Vertebrata</taxon>
        <taxon>Euteleostomi</taxon>
        <taxon>Actinopterygii</taxon>
        <taxon>Neopterygii</taxon>
        <taxon>Teleostei</taxon>
        <taxon>Notacanthiformes</taxon>
        <taxon>Halosauridae</taxon>
        <taxon>Aldrovandia</taxon>
    </lineage>
</organism>
<dbReference type="Proteomes" id="UP001221898">
    <property type="component" value="Unassembled WGS sequence"/>
</dbReference>
<reference evidence="1" key="1">
    <citation type="journal article" date="2023" name="Science">
        <title>Genome structures resolve the early diversification of teleost fishes.</title>
        <authorList>
            <person name="Parey E."/>
            <person name="Louis A."/>
            <person name="Montfort J."/>
            <person name="Bouchez O."/>
            <person name="Roques C."/>
            <person name="Iampietro C."/>
            <person name="Lluch J."/>
            <person name="Castinel A."/>
            <person name="Donnadieu C."/>
            <person name="Desvignes T."/>
            <person name="Floi Bucao C."/>
            <person name="Jouanno E."/>
            <person name="Wen M."/>
            <person name="Mejri S."/>
            <person name="Dirks R."/>
            <person name="Jansen H."/>
            <person name="Henkel C."/>
            <person name="Chen W.J."/>
            <person name="Zahm M."/>
            <person name="Cabau C."/>
            <person name="Klopp C."/>
            <person name="Thompson A.W."/>
            <person name="Robinson-Rechavi M."/>
            <person name="Braasch I."/>
            <person name="Lecointre G."/>
            <person name="Bobe J."/>
            <person name="Postlethwait J.H."/>
            <person name="Berthelot C."/>
            <person name="Roest Crollius H."/>
            <person name="Guiguen Y."/>
        </authorList>
    </citation>
    <scope>NUCLEOTIDE SEQUENCE</scope>
    <source>
        <strain evidence="1">NC1722</strain>
    </source>
</reference>
<keyword evidence="2" id="KW-1185">Reference proteome</keyword>
<evidence type="ECO:0000313" key="1">
    <source>
        <dbReference type="EMBL" id="KAJ8388153.1"/>
    </source>
</evidence>
<name>A0AAD7W978_9TELE</name>
<gene>
    <name evidence="1" type="ORF">AAFF_G00146440</name>
</gene>
<sequence length="92" mass="9865">MSRGQRKRCHLKFSWHVTSAPTGPQRAPHRLVAEGIRHAPQAPAPRPFPNTTRPLSIPTLTFSSAQISSGLQPPQISAGLIEPSSGAYLCTG</sequence>
<evidence type="ECO:0000313" key="2">
    <source>
        <dbReference type="Proteomes" id="UP001221898"/>
    </source>
</evidence>
<dbReference type="AlphaFoldDB" id="A0AAD7W978"/>
<accession>A0AAD7W978</accession>